<reference evidence="7 8" key="1">
    <citation type="journal article" date="2016" name="Nat. Commun.">
        <title>Thousands of microbial genomes shed light on interconnected biogeochemical processes in an aquifer system.</title>
        <authorList>
            <person name="Anantharaman K."/>
            <person name="Brown C.T."/>
            <person name="Hug L.A."/>
            <person name="Sharon I."/>
            <person name="Castelle C.J."/>
            <person name="Probst A.J."/>
            <person name="Thomas B.C."/>
            <person name="Singh A."/>
            <person name="Wilkins M.J."/>
            <person name="Karaoz U."/>
            <person name="Brodie E.L."/>
            <person name="Williams K.H."/>
            <person name="Hubbard S.S."/>
            <person name="Banfield J.F."/>
        </authorList>
    </citation>
    <scope>NUCLEOTIDE SEQUENCE [LARGE SCALE GENOMIC DNA]</scope>
</reference>
<feature type="transmembrane region" description="Helical" evidence="6">
    <location>
        <begin position="77"/>
        <end position="99"/>
    </location>
</feature>
<sequence length="362" mass="38081">MEFYLLAGVLMLILAAEFVNGWTDAPNAIATVVSTRTLSPRTAVILATLLNTAGAFSGTAVASTIGKGIIRPEAVDLITVAAAMIAIISWSVFAWRFGIPTSESHALIAGLSGAGLAVGPGVLLWGGWSKVLIGLLFSTILGTCGGYLIAKIVQILFSSSPASWCRKNFGIIQICSAAFMAFSHGSNDGQKFMGAFSLALLLGGAMTTFAVPFWVVLLCAVVMGLGTSLGGMRIIRTMGDRMVKLETYQGFSAEASAASTIIFASWLGVPLSTTHTIGTSIIGVGLAKRVKFVRWNTVSHIVWAWILTFPVCGFVAFVSAKVFHLFGLAGMGVFVAVLLILIFGCERVVPFFERPAAEGAPE</sequence>
<feature type="transmembrane region" description="Helical" evidence="6">
    <location>
        <begin position="105"/>
        <end position="125"/>
    </location>
</feature>
<keyword evidence="3 6" id="KW-0812">Transmembrane</keyword>
<feature type="transmembrane region" description="Helical" evidence="6">
    <location>
        <begin position="169"/>
        <end position="185"/>
    </location>
</feature>
<feature type="transmembrane region" description="Helical" evidence="6">
    <location>
        <begin position="215"/>
        <end position="235"/>
    </location>
</feature>
<keyword evidence="4 6" id="KW-1133">Transmembrane helix</keyword>
<dbReference type="InterPro" id="IPR001204">
    <property type="entry name" value="Phos_transporter"/>
</dbReference>
<comment type="similarity">
    <text evidence="6">Belongs to the inorganic phosphate transporter (PiT) (TC 2.A.20) family.</text>
</comment>
<evidence type="ECO:0000256" key="3">
    <source>
        <dbReference type="ARBA" id="ARBA00022692"/>
    </source>
</evidence>
<keyword evidence="6" id="KW-0592">Phosphate transport</keyword>
<feature type="transmembrane region" description="Helical" evidence="6">
    <location>
        <begin position="323"/>
        <end position="344"/>
    </location>
</feature>
<keyword evidence="2 6" id="KW-0813">Transport</keyword>
<evidence type="ECO:0000256" key="6">
    <source>
        <dbReference type="RuleBase" id="RU363058"/>
    </source>
</evidence>
<dbReference type="PANTHER" id="PTHR11101:SF80">
    <property type="entry name" value="PHOSPHATE TRANSPORTER"/>
    <property type="match status" value="1"/>
</dbReference>
<dbReference type="Proteomes" id="UP000177811">
    <property type="component" value="Unassembled WGS sequence"/>
</dbReference>
<evidence type="ECO:0000313" key="8">
    <source>
        <dbReference type="Proteomes" id="UP000177811"/>
    </source>
</evidence>
<dbReference type="AlphaFoldDB" id="A0A1G2KV46"/>
<dbReference type="EMBL" id="MHQL01000033">
    <property type="protein sequence ID" value="OHA02502.1"/>
    <property type="molecule type" value="Genomic_DNA"/>
</dbReference>
<dbReference type="Pfam" id="PF01384">
    <property type="entry name" value="PHO4"/>
    <property type="match status" value="1"/>
</dbReference>
<dbReference type="GO" id="GO:0005315">
    <property type="term" value="F:phosphate transmembrane transporter activity"/>
    <property type="evidence" value="ECO:0007669"/>
    <property type="project" value="InterPro"/>
</dbReference>
<feature type="transmembrane region" description="Helical" evidence="6">
    <location>
        <begin position="132"/>
        <end position="157"/>
    </location>
</feature>
<evidence type="ECO:0000256" key="1">
    <source>
        <dbReference type="ARBA" id="ARBA00004141"/>
    </source>
</evidence>
<accession>A0A1G2KV46</accession>
<keyword evidence="5 6" id="KW-0472">Membrane</keyword>
<evidence type="ECO:0000313" key="7">
    <source>
        <dbReference type="EMBL" id="OHA02502.1"/>
    </source>
</evidence>
<comment type="caution">
    <text evidence="7">The sequence shown here is derived from an EMBL/GenBank/DDBJ whole genome shotgun (WGS) entry which is preliminary data.</text>
</comment>
<dbReference type="GO" id="GO:0016020">
    <property type="term" value="C:membrane"/>
    <property type="evidence" value="ECO:0007669"/>
    <property type="project" value="UniProtKB-SubCell"/>
</dbReference>
<proteinExistence type="inferred from homology"/>
<gene>
    <name evidence="7" type="ORF">A3C16_01250</name>
</gene>
<comment type="subcellular location">
    <subcellularLocation>
        <location evidence="1 6">Membrane</location>
        <topology evidence="1 6">Multi-pass membrane protein</topology>
    </subcellularLocation>
</comment>
<evidence type="ECO:0000256" key="4">
    <source>
        <dbReference type="ARBA" id="ARBA00022989"/>
    </source>
</evidence>
<dbReference type="PANTHER" id="PTHR11101">
    <property type="entry name" value="PHOSPHATE TRANSPORTER"/>
    <property type="match status" value="1"/>
</dbReference>
<evidence type="ECO:0000256" key="5">
    <source>
        <dbReference type="ARBA" id="ARBA00023136"/>
    </source>
</evidence>
<dbReference type="GO" id="GO:0035435">
    <property type="term" value="P:phosphate ion transmembrane transport"/>
    <property type="evidence" value="ECO:0007669"/>
    <property type="project" value="TreeGrafter"/>
</dbReference>
<feature type="transmembrane region" description="Helical" evidence="6">
    <location>
        <begin position="45"/>
        <end position="65"/>
    </location>
</feature>
<protein>
    <recommendedName>
        <fullName evidence="6">Phosphate transporter</fullName>
    </recommendedName>
</protein>
<feature type="transmembrane region" description="Helical" evidence="6">
    <location>
        <begin position="298"/>
        <end position="317"/>
    </location>
</feature>
<name>A0A1G2KV46_9BACT</name>
<organism evidence="7 8">
    <name type="scientific">Candidatus Sungbacteria bacterium RIFCSPHIGHO2_02_FULL_51_29</name>
    <dbReference type="NCBI Taxonomy" id="1802273"/>
    <lineage>
        <taxon>Bacteria</taxon>
        <taxon>Candidatus Sungiibacteriota</taxon>
    </lineage>
</organism>
<evidence type="ECO:0000256" key="2">
    <source>
        <dbReference type="ARBA" id="ARBA00022448"/>
    </source>
</evidence>